<protein>
    <submittedName>
        <fullName evidence="1">Uncharacterized protein</fullName>
    </submittedName>
</protein>
<keyword evidence="2" id="KW-1185">Reference proteome</keyword>
<dbReference type="Proteomes" id="UP000807504">
    <property type="component" value="Unassembled WGS sequence"/>
</dbReference>
<name>A0A8T0F5I5_ARGBR</name>
<organism evidence="1 2">
    <name type="scientific">Argiope bruennichi</name>
    <name type="common">Wasp spider</name>
    <name type="synonym">Aranea bruennichi</name>
    <dbReference type="NCBI Taxonomy" id="94029"/>
    <lineage>
        <taxon>Eukaryota</taxon>
        <taxon>Metazoa</taxon>
        <taxon>Ecdysozoa</taxon>
        <taxon>Arthropoda</taxon>
        <taxon>Chelicerata</taxon>
        <taxon>Arachnida</taxon>
        <taxon>Araneae</taxon>
        <taxon>Araneomorphae</taxon>
        <taxon>Entelegynae</taxon>
        <taxon>Araneoidea</taxon>
        <taxon>Araneidae</taxon>
        <taxon>Argiope</taxon>
    </lineage>
</organism>
<accession>A0A8T0F5I5</accession>
<reference evidence="1" key="1">
    <citation type="journal article" date="2020" name="bioRxiv">
        <title>Chromosome-level reference genome of the European wasp spider Argiope bruennichi: a resource for studies on range expansion and evolutionary adaptation.</title>
        <authorList>
            <person name="Sheffer M.M."/>
            <person name="Hoppe A."/>
            <person name="Krehenwinkel H."/>
            <person name="Uhl G."/>
            <person name="Kuss A.W."/>
            <person name="Jensen L."/>
            <person name="Jensen C."/>
            <person name="Gillespie R.G."/>
            <person name="Hoff K.J."/>
            <person name="Prost S."/>
        </authorList>
    </citation>
    <scope>NUCLEOTIDE SEQUENCE</scope>
</reference>
<evidence type="ECO:0000313" key="1">
    <source>
        <dbReference type="EMBL" id="KAF8786377.1"/>
    </source>
</evidence>
<proteinExistence type="predicted"/>
<dbReference type="EMBL" id="JABXBU010000015">
    <property type="protein sequence ID" value="KAF8786377.1"/>
    <property type="molecule type" value="Genomic_DNA"/>
</dbReference>
<gene>
    <name evidence="1" type="ORF">HNY73_008098</name>
</gene>
<dbReference type="AlphaFoldDB" id="A0A8T0F5I5"/>
<comment type="caution">
    <text evidence="1">The sequence shown here is derived from an EMBL/GenBank/DDBJ whole genome shotgun (WGS) entry which is preliminary data.</text>
</comment>
<evidence type="ECO:0000313" key="2">
    <source>
        <dbReference type="Proteomes" id="UP000807504"/>
    </source>
</evidence>
<sequence length="87" mass="9907">MGSNRRETECLFLCCLIGAPKFLNRIFAVFNEWDMNLPKACRKTASCPVFKNSSTHGAGLQRVRVKEISLHRTDGRMKGNICFQLEN</sequence>
<reference evidence="1" key="2">
    <citation type="submission" date="2020-06" db="EMBL/GenBank/DDBJ databases">
        <authorList>
            <person name="Sheffer M."/>
        </authorList>
    </citation>
    <scope>NUCLEOTIDE SEQUENCE</scope>
</reference>